<sequence>MKMVGVRYWYYCSSYTNLQLFRYKSTHTHQCLPLNSCLLKYVKNNPRPSSVAQLHAHIITSGATQCVYTCNNLMNSYLSIGLISHAHKLFYEIPNKNIVSWTIFISGFTHRRLFSEALSSFREMLSAGLLPNDITLSTILPAFSHLGLLLLGKAVHAFWLRRFYHHNLILETCFVHLYSRFGCMHLAQTVFDEMPVKNVASWNVLISGYATNAMAAQALRLFNLMRHYVGFVDHFTCMSLLSAVSTLCCPTMSSAVHGLLLKSGFSNEQQVQTGLIKMYTSGNLIGEAHSVFCEMQFTDVVACTLMLEGFTSCRQWSKAVQHFGQMMSRHDMSLDSTALVSILCSCGGSGTLLQGRRVHAFIVKQGFSNDVVVGSALIDMYTTCGDLDSAKWCFDAMDEKDVACWNAMIKAMGANGNGGNAVDLLWRMEALGYKPNESTFISVLSACSHAGMVDVGLHIFCHMTVKWGVVPNTQHYACLVDLLGRSGRLDEAYSMMDIMPMQPHIGVYGALLNACKIYGNTEMGAHIFQQLLKLDLKDAGHFCAALNMYASVGDWRAVEMSNVARLQGLKKDPGYSLTVLNMQESVS</sequence>
<dbReference type="PROSITE" id="PS51375">
    <property type="entry name" value="PPR"/>
    <property type="match status" value="4"/>
</dbReference>
<reference evidence="3" key="1">
    <citation type="submission" date="2024-03" db="EMBL/GenBank/DDBJ databases">
        <title>WGS assembly of Saponaria officinalis var. Norfolk2.</title>
        <authorList>
            <person name="Jenkins J."/>
            <person name="Shu S."/>
            <person name="Grimwood J."/>
            <person name="Barry K."/>
            <person name="Goodstein D."/>
            <person name="Schmutz J."/>
            <person name="Leebens-Mack J."/>
            <person name="Osbourn A."/>
        </authorList>
    </citation>
    <scope>NUCLEOTIDE SEQUENCE [LARGE SCALE GENOMIC DNA]</scope>
    <source>
        <strain evidence="3">JIC</strain>
    </source>
</reference>
<dbReference type="AlphaFoldDB" id="A0AAW1GTT9"/>
<dbReference type="FunFam" id="1.25.40.10:FF:000090">
    <property type="entry name" value="Pentatricopeptide repeat-containing protein, chloroplastic"/>
    <property type="match status" value="1"/>
</dbReference>
<dbReference type="PANTHER" id="PTHR24015:SF526">
    <property type="entry name" value="DYW DOMAIN-CONTAINING PROTEIN"/>
    <property type="match status" value="1"/>
</dbReference>
<dbReference type="GO" id="GO:0003723">
    <property type="term" value="F:RNA binding"/>
    <property type="evidence" value="ECO:0007669"/>
    <property type="project" value="InterPro"/>
</dbReference>
<name>A0AAW1GTT9_SAPOF</name>
<dbReference type="Pfam" id="PF20431">
    <property type="entry name" value="E_motif"/>
    <property type="match status" value="1"/>
</dbReference>
<evidence type="ECO:0008006" key="5">
    <source>
        <dbReference type="Google" id="ProtNLM"/>
    </source>
</evidence>
<dbReference type="GO" id="GO:0009451">
    <property type="term" value="P:RNA modification"/>
    <property type="evidence" value="ECO:0007669"/>
    <property type="project" value="InterPro"/>
</dbReference>
<dbReference type="PANTHER" id="PTHR24015">
    <property type="entry name" value="OS07G0578800 PROTEIN-RELATED"/>
    <property type="match status" value="1"/>
</dbReference>
<feature type="repeat" description="PPR" evidence="2">
    <location>
        <begin position="198"/>
        <end position="228"/>
    </location>
</feature>
<dbReference type="Pfam" id="PF13041">
    <property type="entry name" value="PPR_2"/>
    <property type="match status" value="2"/>
</dbReference>
<organism evidence="3 4">
    <name type="scientific">Saponaria officinalis</name>
    <name type="common">Common soapwort</name>
    <name type="synonym">Lychnis saponaria</name>
    <dbReference type="NCBI Taxonomy" id="3572"/>
    <lineage>
        <taxon>Eukaryota</taxon>
        <taxon>Viridiplantae</taxon>
        <taxon>Streptophyta</taxon>
        <taxon>Embryophyta</taxon>
        <taxon>Tracheophyta</taxon>
        <taxon>Spermatophyta</taxon>
        <taxon>Magnoliopsida</taxon>
        <taxon>eudicotyledons</taxon>
        <taxon>Gunneridae</taxon>
        <taxon>Pentapetalae</taxon>
        <taxon>Caryophyllales</taxon>
        <taxon>Caryophyllaceae</taxon>
        <taxon>Caryophylleae</taxon>
        <taxon>Saponaria</taxon>
    </lineage>
</organism>
<proteinExistence type="predicted"/>
<keyword evidence="4" id="KW-1185">Reference proteome</keyword>
<gene>
    <name evidence="3" type="ORF">RND81_14G255000</name>
</gene>
<keyword evidence="1" id="KW-0677">Repeat</keyword>
<dbReference type="InterPro" id="IPR002885">
    <property type="entry name" value="PPR_rpt"/>
</dbReference>
<evidence type="ECO:0000313" key="4">
    <source>
        <dbReference type="Proteomes" id="UP001443914"/>
    </source>
</evidence>
<feature type="repeat" description="PPR" evidence="2">
    <location>
        <begin position="436"/>
        <end position="471"/>
    </location>
</feature>
<protein>
    <recommendedName>
        <fullName evidence="5">Pentatricopeptide repeat-containing protein</fullName>
    </recommendedName>
</protein>
<dbReference type="Proteomes" id="UP001443914">
    <property type="component" value="Unassembled WGS sequence"/>
</dbReference>
<evidence type="ECO:0000256" key="1">
    <source>
        <dbReference type="ARBA" id="ARBA00022737"/>
    </source>
</evidence>
<comment type="caution">
    <text evidence="3">The sequence shown here is derived from an EMBL/GenBank/DDBJ whole genome shotgun (WGS) entry which is preliminary data.</text>
</comment>
<dbReference type="Gene3D" id="1.25.40.10">
    <property type="entry name" value="Tetratricopeptide repeat domain"/>
    <property type="match status" value="5"/>
</dbReference>
<dbReference type="InterPro" id="IPR046960">
    <property type="entry name" value="PPR_At4g14850-like_plant"/>
</dbReference>
<feature type="repeat" description="PPR" evidence="2">
    <location>
        <begin position="97"/>
        <end position="131"/>
    </location>
</feature>
<dbReference type="NCBIfam" id="TIGR00756">
    <property type="entry name" value="PPR"/>
    <property type="match status" value="3"/>
</dbReference>
<feature type="repeat" description="PPR" evidence="2">
    <location>
        <begin position="401"/>
        <end position="435"/>
    </location>
</feature>
<evidence type="ECO:0000313" key="3">
    <source>
        <dbReference type="EMBL" id="KAK9667424.1"/>
    </source>
</evidence>
<dbReference type="EMBL" id="JBDFQZ010000014">
    <property type="protein sequence ID" value="KAK9667424.1"/>
    <property type="molecule type" value="Genomic_DNA"/>
</dbReference>
<evidence type="ECO:0000256" key="2">
    <source>
        <dbReference type="PROSITE-ProRule" id="PRU00708"/>
    </source>
</evidence>
<dbReference type="InterPro" id="IPR046848">
    <property type="entry name" value="E_motif"/>
</dbReference>
<dbReference type="InterPro" id="IPR011990">
    <property type="entry name" value="TPR-like_helical_dom_sf"/>
</dbReference>
<dbReference type="Pfam" id="PF12854">
    <property type="entry name" value="PPR_1"/>
    <property type="match status" value="1"/>
</dbReference>
<dbReference type="Pfam" id="PF01535">
    <property type="entry name" value="PPR"/>
    <property type="match status" value="4"/>
</dbReference>
<accession>A0AAW1GTT9</accession>